<organism evidence="2 3">
    <name type="scientific">Xylaria grammica</name>
    <dbReference type="NCBI Taxonomy" id="363999"/>
    <lineage>
        <taxon>Eukaryota</taxon>
        <taxon>Fungi</taxon>
        <taxon>Dikarya</taxon>
        <taxon>Ascomycota</taxon>
        <taxon>Pezizomycotina</taxon>
        <taxon>Sordariomycetes</taxon>
        <taxon>Xylariomycetidae</taxon>
        <taxon>Xylariales</taxon>
        <taxon>Xylariaceae</taxon>
        <taxon>Xylaria</taxon>
    </lineage>
</organism>
<feature type="region of interest" description="Disordered" evidence="1">
    <location>
        <begin position="216"/>
        <end position="240"/>
    </location>
</feature>
<evidence type="ECO:0000313" key="3">
    <source>
        <dbReference type="Proteomes" id="UP000286045"/>
    </source>
</evidence>
<evidence type="ECO:0008006" key="4">
    <source>
        <dbReference type="Google" id="ProtNLM"/>
    </source>
</evidence>
<dbReference type="STRING" id="363999.A0A439D8J5"/>
<evidence type="ECO:0000256" key="1">
    <source>
        <dbReference type="SAM" id="MobiDB-lite"/>
    </source>
</evidence>
<protein>
    <recommendedName>
        <fullName evidence="4">Cdc24/Scd1 N-terminal domain-containing protein</fullName>
    </recommendedName>
</protein>
<comment type="caution">
    <text evidence="2">The sequence shown here is derived from an EMBL/GenBank/DDBJ whole genome shotgun (WGS) entry which is preliminary data.</text>
</comment>
<gene>
    <name evidence="2" type="ORF">EKO27_g4392</name>
</gene>
<dbReference type="EMBL" id="RYZI01000104">
    <property type="protein sequence ID" value="RWA10725.1"/>
    <property type="molecule type" value="Genomic_DNA"/>
</dbReference>
<reference evidence="2 3" key="1">
    <citation type="submission" date="2018-12" db="EMBL/GenBank/DDBJ databases">
        <title>Draft genome sequence of Xylaria grammica IHI A82.</title>
        <authorList>
            <person name="Buettner E."/>
            <person name="Kellner H."/>
        </authorList>
    </citation>
    <scope>NUCLEOTIDE SEQUENCE [LARGE SCALE GENOMIC DNA]</scope>
    <source>
        <strain evidence="2 3">IHI A82</strain>
    </source>
</reference>
<dbReference type="AlphaFoldDB" id="A0A439D8J5"/>
<dbReference type="Proteomes" id="UP000286045">
    <property type="component" value="Unassembled WGS sequence"/>
</dbReference>
<name>A0A439D8J5_9PEZI</name>
<accession>A0A439D8J5</accession>
<evidence type="ECO:0000313" key="2">
    <source>
        <dbReference type="EMBL" id="RWA10725.1"/>
    </source>
</evidence>
<proteinExistence type="predicted"/>
<keyword evidence="3" id="KW-1185">Reference proteome</keyword>
<sequence length="812" mass="89668">MDPLSVMASVAGLLTAAHEVAKLLGPYVLAFRETPPIAARVHDETESTRTLLIALQALIQGFPDRVPAGGALVGVDQLVAILTSGVLLFAELEGAVQRLIGVLPSPLSREQKMERALIARGLSSTGYRPPMRAKMQWARAEGSLATLLARLQAFKVSVTVMLTLLQCDSDRRGEQLHTELAANVRALLHSNRDLSQRMMHLEDTFDAQTIRSRRRVGVPSTVTTTTRLGPERGVVSSTPRSEMGEVSALAAAEAPVPAAVIGTPSAFTPSHTAVSAADPPFKWMYEFESELEMSRVYRRARRDTMDFSCRNSIAHTHAWSALSGYSLADLSVLSVVALPLDLEEVANRHHYIDTNDQWLAPGTKEGLSAPNLKSPSVKERSIFHDCLRIHSQLVQIPGFRELFDAQWRAQCENSGVDVQWESDGEYFWHKLDVFQALKSIFQEDVAYRLLADKLSQNLDKAHQYQNRSADGTSLKSAQKAISLFHKLCIDLKFETNEMYDMFYVNDALRDDNVCFLKVLACVSKVLGRLPGTGPICLVDEERFDSLLSRVRASSLLSDSAYKRAIVEFLDAQQSFVRYLLGLIGALEKVAQHSPPVASQSYTSIQFFSSYANSEIELLLTVERMLLAPLHEHLWSGVVLRWTIAVEAHYVSTAVEEKRATQVLLDALAAPWHDDKNTQEARLLVISCLEMLSKPHDIFHRVAQLFQEILAIPPGAMALEDLAVFFENISPAQNEDFAEGQRLVRYTLRIVDGTVGESGLSRALRVPVSAAKDGGNVEAEDFGQLLQVDDLTVIGESGGTIAEEVSLFKPPAE</sequence>